<proteinExistence type="predicted"/>
<reference evidence="1 2" key="1">
    <citation type="submission" date="2019-01" db="EMBL/GenBank/DDBJ databases">
        <title>Draft genome sequences of three monokaryotic isolates of the white-rot basidiomycete fungus Dichomitus squalens.</title>
        <authorList>
            <consortium name="DOE Joint Genome Institute"/>
            <person name="Lopez S.C."/>
            <person name="Andreopoulos B."/>
            <person name="Pangilinan J."/>
            <person name="Lipzen A."/>
            <person name="Riley R."/>
            <person name="Ahrendt S."/>
            <person name="Ng V."/>
            <person name="Barry K."/>
            <person name="Daum C."/>
            <person name="Grigoriev I.V."/>
            <person name="Hilden K.S."/>
            <person name="Makela M.R."/>
            <person name="de Vries R.P."/>
        </authorList>
    </citation>
    <scope>NUCLEOTIDE SEQUENCE [LARGE SCALE GENOMIC DNA]</scope>
    <source>
        <strain evidence="1 2">CBS 464.89</strain>
    </source>
</reference>
<keyword evidence="2" id="KW-1185">Reference proteome</keyword>
<organism evidence="1 2">
    <name type="scientific">Dichomitus squalens</name>
    <dbReference type="NCBI Taxonomy" id="114155"/>
    <lineage>
        <taxon>Eukaryota</taxon>
        <taxon>Fungi</taxon>
        <taxon>Dikarya</taxon>
        <taxon>Basidiomycota</taxon>
        <taxon>Agaricomycotina</taxon>
        <taxon>Agaricomycetes</taxon>
        <taxon>Polyporales</taxon>
        <taxon>Polyporaceae</taxon>
        <taxon>Dichomitus</taxon>
    </lineage>
</organism>
<evidence type="ECO:0000313" key="1">
    <source>
        <dbReference type="EMBL" id="TBU65163.1"/>
    </source>
</evidence>
<gene>
    <name evidence="1" type="ORF">BD310DRAFT_914180</name>
</gene>
<dbReference type="AlphaFoldDB" id="A0A4Q9QBS5"/>
<protein>
    <submittedName>
        <fullName evidence="1">Uncharacterized protein</fullName>
    </submittedName>
</protein>
<sequence length="55" mass="5415">MSGSSIPKAIGQGYLKVISAFIAGASKINRGLGTAAAIICCPCTCGTSLIIAADE</sequence>
<accession>A0A4Q9QBS5</accession>
<dbReference type="EMBL" id="ML145085">
    <property type="protein sequence ID" value="TBU65163.1"/>
    <property type="molecule type" value="Genomic_DNA"/>
</dbReference>
<name>A0A4Q9QBS5_9APHY</name>
<evidence type="ECO:0000313" key="2">
    <source>
        <dbReference type="Proteomes" id="UP000292082"/>
    </source>
</evidence>
<dbReference type="Proteomes" id="UP000292082">
    <property type="component" value="Unassembled WGS sequence"/>
</dbReference>